<dbReference type="AlphaFoldDB" id="A0A6J6GFP7"/>
<accession>A0A6J6GFP7</accession>
<name>A0A6J6GFP7_9ZZZZ</name>
<protein>
    <submittedName>
        <fullName evidence="1">Unannotated protein</fullName>
    </submittedName>
</protein>
<organism evidence="1">
    <name type="scientific">freshwater metagenome</name>
    <dbReference type="NCBI Taxonomy" id="449393"/>
    <lineage>
        <taxon>unclassified sequences</taxon>
        <taxon>metagenomes</taxon>
        <taxon>ecological metagenomes</taxon>
    </lineage>
</organism>
<reference evidence="1" key="1">
    <citation type="submission" date="2020-05" db="EMBL/GenBank/DDBJ databases">
        <authorList>
            <person name="Chiriac C."/>
            <person name="Salcher M."/>
            <person name="Ghai R."/>
            <person name="Kavagutti S V."/>
        </authorList>
    </citation>
    <scope>NUCLEOTIDE SEQUENCE</scope>
</reference>
<dbReference type="EMBL" id="CAEZSR010000315">
    <property type="protein sequence ID" value="CAB4600161.1"/>
    <property type="molecule type" value="Genomic_DNA"/>
</dbReference>
<gene>
    <name evidence="1" type="ORF">UFOPK1493_04269</name>
</gene>
<sequence length="195" mass="21214">MAGETTALFTFSTRSTFEELHGPAGSRLWRPGWTGCLIEKHLPMWVTTPVGYAADGRPRKVVTVSHGLHDRPAVADLVVVVAGLFGGSDDLRSMAEREGLLHVDGQRWWVQPSVTLPSWGDMDDDPAEEGADVDPIVASDELFAEAARVVAERCRVSVMAYPNSIATQERSVEWLRGEGVDVDEFRLAAAGSPAR</sequence>
<proteinExistence type="predicted"/>
<evidence type="ECO:0000313" key="1">
    <source>
        <dbReference type="EMBL" id="CAB4600161.1"/>
    </source>
</evidence>